<dbReference type="InterPro" id="IPR036890">
    <property type="entry name" value="HATPase_C_sf"/>
</dbReference>
<evidence type="ECO:0000256" key="7">
    <source>
        <dbReference type="SAM" id="Phobius"/>
    </source>
</evidence>
<dbReference type="RefSeq" id="WP_025835189.1">
    <property type="nucleotide sequence ID" value="NZ_FQZN01000002.1"/>
</dbReference>
<keyword evidence="4" id="KW-0808">Transferase</keyword>
<dbReference type="SMART" id="SM00387">
    <property type="entry name" value="HATPase_c"/>
    <property type="match status" value="1"/>
</dbReference>
<evidence type="ECO:0000256" key="5">
    <source>
        <dbReference type="ARBA" id="ARBA00022777"/>
    </source>
</evidence>
<sequence length="294" mass="33429">MKPDLSALYALNTTDFIHRNEILLLCFGIIILLLLVIMIIVSISKTKRLKTLRQLNEVAEESNQLKNAFIANMTHEIRTPLNAIVGFTNILAETDNLSREERMFFLKEINDNKDFLVQMINDLLDFSKIEANTIEYNDGDVDVNALIDEICAVENAHPRPSGILLEFVEKLPQCRLMIDRIRFAQVVNNLVKNALKFTEQGSVKIGYRRLSNNNFYFYVADTGCGIDEDSRRAIFERFVKMNYNIRGTGLGLSITKSIVEHYGGGIGVESKKGEGSTFYFTLPAGIEYKEYGKF</sequence>
<dbReference type="PROSITE" id="PS50109">
    <property type="entry name" value="HIS_KIN"/>
    <property type="match status" value="1"/>
</dbReference>
<keyword evidence="10" id="KW-1185">Reference proteome</keyword>
<dbReference type="Proteomes" id="UP000184192">
    <property type="component" value="Unassembled WGS sequence"/>
</dbReference>
<dbReference type="CDD" id="cd00082">
    <property type="entry name" value="HisKA"/>
    <property type="match status" value="1"/>
</dbReference>
<evidence type="ECO:0000256" key="1">
    <source>
        <dbReference type="ARBA" id="ARBA00000085"/>
    </source>
</evidence>
<feature type="transmembrane region" description="Helical" evidence="7">
    <location>
        <begin position="22"/>
        <end position="43"/>
    </location>
</feature>
<dbReference type="EMBL" id="FQZN01000002">
    <property type="protein sequence ID" value="SHI40914.1"/>
    <property type="molecule type" value="Genomic_DNA"/>
</dbReference>
<dbReference type="PANTHER" id="PTHR43711">
    <property type="entry name" value="TWO-COMPONENT HISTIDINE KINASE"/>
    <property type="match status" value="1"/>
</dbReference>
<dbReference type="EC" id="2.7.13.3" evidence="2"/>
<keyword evidence="7" id="KW-1133">Transmembrane helix</keyword>
<dbReference type="InterPro" id="IPR036097">
    <property type="entry name" value="HisK_dim/P_sf"/>
</dbReference>
<dbReference type="Gene3D" id="3.30.565.10">
    <property type="entry name" value="Histidine kinase-like ATPase, C-terminal domain"/>
    <property type="match status" value="1"/>
</dbReference>
<reference evidence="10" key="1">
    <citation type="submission" date="2016-11" db="EMBL/GenBank/DDBJ databases">
        <authorList>
            <person name="Varghese N."/>
            <person name="Submissions S."/>
        </authorList>
    </citation>
    <scope>NUCLEOTIDE SEQUENCE [LARGE SCALE GENOMIC DNA]</scope>
    <source>
        <strain evidence="10">DSM 26884</strain>
    </source>
</reference>
<evidence type="ECO:0000256" key="6">
    <source>
        <dbReference type="ARBA" id="ARBA00023012"/>
    </source>
</evidence>
<dbReference type="GO" id="GO:0000155">
    <property type="term" value="F:phosphorelay sensor kinase activity"/>
    <property type="evidence" value="ECO:0007669"/>
    <property type="project" value="InterPro"/>
</dbReference>
<dbReference type="SUPFAM" id="SSF55874">
    <property type="entry name" value="ATPase domain of HSP90 chaperone/DNA topoisomerase II/histidine kinase"/>
    <property type="match status" value="1"/>
</dbReference>
<feature type="domain" description="Histidine kinase" evidence="8">
    <location>
        <begin position="72"/>
        <end position="286"/>
    </location>
</feature>
<dbReference type="InterPro" id="IPR005467">
    <property type="entry name" value="His_kinase_dom"/>
</dbReference>
<dbReference type="eggNOG" id="COG2205">
    <property type="taxonomic scope" value="Bacteria"/>
</dbReference>
<protein>
    <recommendedName>
        <fullName evidence="2">histidine kinase</fullName>
        <ecNumber evidence="2">2.7.13.3</ecNumber>
    </recommendedName>
</protein>
<keyword evidence="6" id="KW-0902">Two-component regulatory system</keyword>
<proteinExistence type="predicted"/>
<dbReference type="AlphaFoldDB" id="A0A1M6AWP9"/>
<gene>
    <name evidence="9" type="ORF">SAMN05444350_10256</name>
</gene>
<dbReference type="InterPro" id="IPR004358">
    <property type="entry name" value="Sig_transdc_His_kin-like_C"/>
</dbReference>
<evidence type="ECO:0000259" key="8">
    <source>
        <dbReference type="PROSITE" id="PS50109"/>
    </source>
</evidence>
<evidence type="ECO:0000256" key="4">
    <source>
        <dbReference type="ARBA" id="ARBA00022679"/>
    </source>
</evidence>
<dbReference type="PANTHER" id="PTHR43711:SF31">
    <property type="entry name" value="HISTIDINE KINASE"/>
    <property type="match status" value="1"/>
</dbReference>
<evidence type="ECO:0000313" key="9">
    <source>
        <dbReference type="EMBL" id="SHI40914.1"/>
    </source>
</evidence>
<dbReference type="Pfam" id="PF02518">
    <property type="entry name" value="HATPase_c"/>
    <property type="match status" value="1"/>
</dbReference>
<comment type="catalytic activity">
    <reaction evidence="1">
        <text>ATP + protein L-histidine = ADP + protein N-phospho-L-histidine.</text>
        <dbReference type="EC" id="2.7.13.3"/>
    </reaction>
</comment>
<dbReference type="GeneID" id="92710597"/>
<dbReference type="InterPro" id="IPR003661">
    <property type="entry name" value="HisK_dim/P_dom"/>
</dbReference>
<keyword evidence="5 9" id="KW-0418">Kinase</keyword>
<organism evidence="9 10">
    <name type="scientific">Bacteroides stercorirosoris</name>
    <dbReference type="NCBI Taxonomy" id="871324"/>
    <lineage>
        <taxon>Bacteria</taxon>
        <taxon>Pseudomonadati</taxon>
        <taxon>Bacteroidota</taxon>
        <taxon>Bacteroidia</taxon>
        <taxon>Bacteroidales</taxon>
        <taxon>Bacteroidaceae</taxon>
        <taxon>Bacteroides</taxon>
    </lineage>
</organism>
<evidence type="ECO:0000256" key="2">
    <source>
        <dbReference type="ARBA" id="ARBA00012438"/>
    </source>
</evidence>
<keyword evidence="3" id="KW-0597">Phosphoprotein</keyword>
<evidence type="ECO:0000256" key="3">
    <source>
        <dbReference type="ARBA" id="ARBA00022553"/>
    </source>
</evidence>
<dbReference type="Gene3D" id="1.10.287.130">
    <property type="match status" value="1"/>
</dbReference>
<dbReference type="SMART" id="SM00388">
    <property type="entry name" value="HisKA"/>
    <property type="match status" value="1"/>
</dbReference>
<accession>A0A1M6AWP9</accession>
<dbReference type="PRINTS" id="PR00344">
    <property type="entry name" value="BCTRLSENSOR"/>
</dbReference>
<evidence type="ECO:0000313" key="10">
    <source>
        <dbReference type="Proteomes" id="UP000184192"/>
    </source>
</evidence>
<dbReference type="Pfam" id="PF00512">
    <property type="entry name" value="HisKA"/>
    <property type="match status" value="1"/>
</dbReference>
<dbReference type="SUPFAM" id="SSF47384">
    <property type="entry name" value="Homodimeric domain of signal transducing histidine kinase"/>
    <property type="match status" value="1"/>
</dbReference>
<dbReference type="InterPro" id="IPR003594">
    <property type="entry name" value="HATPase_dom"/>
</dbReference>
<keyword evidence="7" id="KW-0812">Transmembrane</keyword>
<keyword evidence="7" id="KW-0472">Membrane</keyword>
<dbReference type="InterPro" id="IPR050736">
    <property type="entry name" value="Sensor_HK_Regulatory"/>
</dbReference>
<name>A0A1M6AWP9_9BACE</name>